<proteinExistence type="predicted"/>
<dbReference type="CTD" id="6756729"/>
<dbReference type="PhylomeDB" id="B3S5W8"/>
<protein>
    <recommendedName>
        <fullName evidence="10">G-protein coupled receptors family 1 profile domain-containing protein</fullName>
    </recommendedName>
</protein>
<dbReference type="Gene3D" id="1.20.1070.10">
    <property type="entry name" value="Rhodopsin 7-helix transmembrane proteins"/>
    <property type="match status" value="1"/>
</dbReference>
<dbReference type="SUPFAM" id="SSF81321">
    <property type="entry name" value="Family A G protein-coupled receptor-like"/>
    <property type="match status" value="1"/>
</dbReference>
<dbReference type="InterPro" id="IPR000276">
    <property type="entry name" value="GPCR_Rhodpsn"/>
</dbReference>
<comment type="subcellular location">
    <subcellularLocation>
        <location evidence="1">Cell membrane</location>
        <topology evidence="1">Multi-pass membrane protein</topology>
    </subcellularLocation>
</comment>
<feature type="transmembrane region" description="Helical" evidence="9">
    <location>
        <begin position="35"/>
        <end position="54"/>
    </location>
</feature>
<dbReference type="RefSeq" id="XP_002115517.1">
    <property type="nucleotide sequence ID" value="XM_002115481.1"/>
</dbReference>
<feature type="transmembrane region" description="Helical" evidence="9">
    <location>
        <begin position="287"/>
        <end position="306"/>
    </location>
</feature>
<dbReference type="PANTHER" id="PTHR24249:SF372">
    <property type="entry name" value="G-PROTEIN COUPLED RECEPTORS FAMILY 1 PROFILE DOMAIN-CONTAINING PROTEIN"/>
    <property type="match status" value="1"/>
</dbReference>
<dbReference type="GO" id="GO:0004930">
    <property type="term" value="F:G protein-coupled receptor activity"/>
    <property type="evidence" value="ECO:0000318"/>
    <property type="project" value="GO_Central"/>
</dbReference>
<keyword evidence="8" id="KW-0807">Transducer</keyword>
<dbReference type="AlphaFoldDB" id="B3S5W8"/>
<dbReference type="PANTHER" id="PTHR24249">
    <property type="entry name" value="HISTAMINE RECEPTOR-RELATED G-PROTEIN COUPLED RECEPTOR"/>
    <property type="match status" value="1"/>
</dbReference>
<keyword evidence="12" id="KW-1185">Reference proteome</keyword>
<dbReference type="STRING" id="10228.B3S5W8"/>
<dbReference type="InterPro" id="IPR017452">
    <property type="entry name" value="GPCR_Rhodpsn_7TM"/>
</dbReference>
<keyword evidence="3 9" id="KW-0812">Transmembrane</keyword>
<evidence type="ECO:0000256" key="7">
    <source>
        <dbReference type="ARBA" id="ARBA00023170"/>
    </source>
</evidence>
<feature type="domain" description="G-protein coupled receptors family 1 profile" evidence="10">
    <location>
        <begin position="46"/>
        <end position="303"/>
    </location>
</feature>
<evidence type="ECO:0000256" key="5">
    <source>
        <dbReference type="ARBA" id="ARBA00023040"/>
    </source>
</evidence>
<feature type="transmembrane region" description="Helical" evidence="9">
    <location>
        <begin position="192"/>
        <end position="215"/>
    </location>
</feature>
<dbReference type="GeneID" id="6756729"/>
<dbReference type="OMA" id="IFILACY"/>
<reference evidence="11 12" key="1">
    <citation type="journal article" date="2008" name="Nature">
        <title>The Trichoplax genome and the nature of placozoans.</title>
        <authorList>
            <person name="Srivastava M."/>
            <person name="Begovic E."/>
            <person name="Chapman J."/>
            <person name="Putnam N.H."/>
            <person name="Hellsten U."/>
            <person name="Kawashima T."/>
            <person name="Kuo A."/>
            <person name="Mitros T."/>
            <person name="Salamov A."/>
            <person name="Carpenter M.L."/>
            <person name="Signorovitch A.Y."/>
            <person name="Moreno M.A."/>
            <person name="Kamm K."/>
            <person name="Grimwood J."/>
            <person name="Schmutz J."/>
            <person name="Shapiro H."/>
            <person name="Grigoriev I.V."/>
            <person name="Buss L.W."/>
            <person name="Schierwater B."/>
            <person name="Dellaporta S.L."/>
            <person name="Rokhsar D.S."/>
        </authorList>
    </citation>
    <scope>NUCLEOTIDE SEQUENCE [LARGE SCALE GENOMIC DNA]</scope>
    <source>
        <strain evidence="11 12">Grell-BS-1999</strain>
    </source>
</reference>
<evidence type="ECO:0000256" key="1">
    <source>
        <dbReference type="ARBA" id="ARBA00004651"/>
    </source>
</evidence>
<dbReference type="KEGG" id="tad:TRIADDRAFT_59534"/>
<gene>
    <name evidence="11" type="ORF">TRIADDRAFT_59534</name>
</gene>
<feature type="transmembrane region" description="Helical" evidence="9">
    <location>
        <begin position="66"/>
        <end position="84"/>
    </location>
</feature>
<evidence type="ECO:0000256" key="8">
    <source>
        <dbReference type="ARBA" id="ARBA00023224"/>
    </source>
</evidence>
<keyword evidence="5" id="KW-0297">G-protein coupled receptor</keyword>
<evidence type="ECO:0000256" key="2">
    <source>
        <dbReference type="ARBA" id="ARBA00022475"/>
    </source>
</evidence>
<dbReference type="HOGENOM" id="CLU_009579_5_0_1"/>
<evidence type="ECO:0000256" key="4">
    <source>
        <dbReference type="ARBA" id="ARBA00022989"/>
    </source>
</evidence>
<keyword evidence="4 9" id="KW-1133">Transmembrane helix</keyword>
<keyword evidence="6 9" id="KW-0472">Membrane</keyword>
<dbReference type="OrthoDB" id="5959645at2759"/>
<sequence length="337" mass="38425">MENNISSAAVNGTAMEVNVTDKTPSFIVPQNSVELWTAIGVIAVITNSVLFLSLILSRSLRNQSHVIISSSFVIGILFGGIYILPRWAAFDYFRQFGLICSIMPLLGSAFLLNYNLHQCFTSLDRYFAVKWPIKYRRKVHKRLYLYIVVILWVFSFATAFIPAMTFRPLSSSHCVVHSGNFLAERIFAYWKFLGWFFVPVTVIVFCYSQTFYMIYSKRKKSVAPSISCNYRLGKTTSKKTINASIQMGILAAIFIVMMLPYTCGFIISEFGRILPISVQFILNMQFITRYIAFSYPAINPLLYAYFVDTIRHAFLNLFRLQKSKSSIIPKISQVASG</sequence>
<keyword evidence="7" id="KW-0675">Receptor</keyword>
<evidence type="ECO:0000259" key="10">
    <source>
        <dbReference type="PROSITE" id="PS50262"/>
    </source>
</evidence>
<dbReference type="GO" id="GO:0005886">
    <property type="term" value="C:plasma membrane"/>
    <property type="evidence" value="ECO:0000318"/>
    <property type="project" value="GO_Central"/>
</dbReference>
<dbReference type="CDD" id="cd00637">
    <property type="entry name" value="7tm_classA_rhodopsin-like"/>
    <property type="match status" value="1"/>
</dbReference>
<dbReference type="InParanoid" id="B3S5W8"/>
<evidence type="ECO:0000256" key="6">
    <source>
        <dbReference type="ARBA" id="ARBA00023136"/>
    </source>
</evidence>
<keyword evidence="2" id="KW-1003">Cell membrane</keyword>
<feature type="transmembrane region" description="Helical" evidence="9">
    <location>
        <begin position="143"/>
        <end position="163"/>
    </location>
</feature>
<dbReference type="PROSITE" id="PS50262">
    <property type="entry name" value="G_PROTEIN_RECEP_F1_2"/>
    <property type="match status" value="1"/>
</dbReference>
<evidence type="ECO:0000256" key="9">
    <source>
        <dbReference type="SAM" id="Phobius"/>
    </source>
</evidence>
<dbReference type="PRINTS" id="PR00237">
    <property type="entry name" value="GPCRRHODOPSN"/>
</dbReference>
<evidence type="ECO:0000313" key="11">
    <source>
        <dbReference type="EMBL" id="EDV21880.1"/>
    </source>
</evidence>
<dbReference type="Proteomes" id="UP000009022">
    <property type="component" value="Unassembled WGS sequence"/>
</dbReference>
<dbReference type="Pfam" id="PF00001">
    <property type="entry name" value="7tm_1"/>
    <property type="match status" value="1"/>
</dbReference>
<feature type="transmembrane region" description="Helical" evidence="9">
    <location>
        <begin position="247"/>
        <end position="267"/>
    </location>
</feature>
<name>B3S5W8_TRIAD</name>
<evidence type="ECO:0000313" key="12">
    <source>
        <dbReference type="Proteomes" id="UP000009022"/>
    </source>
</evidence>
<accession>B3S5W8</accession>
<dbReference type="FunCoup" id="B3S5W8">
    <property type="interactions" value="100"/>
</dbReference>
<evidence type="ECO:0000256" key="3">
    <source>
        <dbReference type="ARBA" id="ARBA00022692"/>
    </source>
</evidence>
<organism evidence="11 12">
    <name type="scientific">Trichoplax adhaerens</name>
    <name type="common">Trichoplax reptans</name>
    <dbReference type="NCBI Taxonomy" id="10228"/>
    <lineage>
        <taxon>Eukaryota</taxon>
        <taxon>Metazoa</taxon>
        <taxon>Placozoa</taxon>
        <taxon>Uniplacotomia</taxon>
        <taxon>Trichoplacea</taxon>
        <taxon>Trichoplacidae</taxon>
        <taxon>Trichoplax</taxon>
    </lineage>
</organism>
<dbReference type="EMBL" id="DS985251">
    <property type="protein sequence ID" value="EDV21880.1"/>
    <property type="molecule type" value="Genomic_DNA"/>
</dbReference>
<dbReference type="InterPro" id="IPR050569">
    <property type="entry name" value="TAAR"/>
</dbReference>
<feature type="transmembrane region" description="Helical" evidence="9">
    <location>
        <begin position="96"/>
        <end position="116"/>
    </location>
</feature>
<dbReference type="GO" id="GO:0007186">
    <property type="term" value="P:G protein-coupled receptor signaling pathway"/>
    <property type="evidence" value="ECO:0000318"/>
    <property type="project" value="GO_Central"/>
</dbReference>
<dbReference type="eggNOG" id="KOG3656">
    <property type="taxonomic scope" value="Eukaryota"/>
</dbReference>